<dbReference type="PROSITE" id="PS50222">
    <property type="entry name" value="EF_HAND_2"/>
    <property type="match status" value="2"/>
</dbReference>
<feature type="domain" description="EF-hand" evidence="8">
    <location>
        <begin position="158"/>
        <end position="193"/>
    </location>
</feature>
<comment type="caution">
    <text evidence="9">The sequence shown here is derived from an EMBL/GenBank/DDBJ whole genome shotgun (WGS) entry which is preliminary data.</text>
</comment>
<keyword evidence="10" id="KW-1185">Reference proteome</keyword>
<dbReference type="SUPFAM" id="SSF47473">
    <property type="entry name" value="EF-hand"/>
    <property type="match status" value="1"/>
</dbReference>
<dbReference type="Gene3D" id="1.10.238.10">
    <property type="entry name" value="EF-hand"/>
    <property type="match status" value="1"/>
</dbReference>
<evidence type="ECO:0000256" key="5">
    <source>
        <dbReference type="ARBA" id="ARBA00023098"/>
    </source>
</evidence>
<evidence type="ECO:0000256" key="1">
    <source>
        <dbReference type="ARBA" id="ARBA00022679"/>
    </source>
</evidence>
<keyword evidence="6" id="KW-0472">Membrane</keyword>
<keyword evidence="5" id="KW-0443">Lipid metabolism</keyword>
<dbReference type="SMART" id="SM00054">
    <property type="entry name" value="EFh"/>
    <property type="match status" value="4"/>
</dbReference>
<dbReference type="GO" id="GO:0006644">
    <property type="term" value="P:phospholipid metabolic process"/>
    <property type="evidence" value="ECO:0007669"/>
    <property type="project" value="TreeGrafter"/>
</dbReference>
<keyword evidence="3" id="KW-0106">Calcium</keyword>
<dbReference type="PANTHER" id="PTHR23063:SF46">
    <property type="entry name" value="PLASMALOGEN SYNTHASE"/>
    <property type="match status" value="1"/>
</dbReference>
<keyword evidence="1" id="KW-0808">Transferase</keyword>
<dbReference type="InterPro" id="IPR002048">
    <property type="entry name" value="EF_hand_dom"/>
</dbReference>
<proteinExistence type="predicted"/>
<dbReference type="InterPro" id="IPR011992">
    <property type="entry name" value="EF-hand-dom_pair"/>
</dbReference>
<evidence type="ECO:0000313" key="10">
    <source>
        <dbReference type="Proteomes" id="UP001206925"/>
    </source>
</evidence>
<sequence length="289" mass="32897">MEGSLFLSNLVHSFLDTPYNQWSFVIRMGHIALATLMYRMFMQFHNFMEVEYLPVVSPPQHQKESAARFAERTGRAMASALNVVQTYHSFADYALLSKAAEAGQENFSPFMVEMAKIQKLYHLSSSEAVDFLERFLAMNPDSSGCVKYQDFIRVLRLKHSRLSENIFRFIDVNKNGTITFKEFLVASAHVMKLPLFRQACDVAFNESDEDKDHYISLSEFGGSTSLAIPSLAMSEIQALFEMFDIDGDGRISGDDFVTCLRRNPLLIAHFNHHFISKDLDAETGLEEIV</sequence>
<evidence type="ECO:0000259" key="8">
    <source>
        <dbReference type="PROSITE" id="PS50222"/>
    </source>
</evidence>
<dbReference type="GO" id="GO:0005509">
    <property type="term" value="F:calcium ion binding"/>
    <property type="evidence" value="ECO:0007669"/>
    <property type="project" value="InterPro"/>
</dbReference>
<evidence type="ECO:0000256" key="3">
    <source>
        <dbReference type="ARBA" id="ARBA00022837"/>
    </source>
</evidence>
<gene>
    <name evidence="9" type="ORF">M8C21_012415</name>
</gene>
<keyword evidence="4" id="KW-1133">Transmembrane helix</keyword>
<evidence type="ECO:0000256" key="7">
    <source>
        <dbReference type="ARBA" id="ARBA00023315"/>
    </source>
</evidence>
<evidence type="ECO:0000313" key="9">
    <source>
        <dbReference type="EMBL" id="KAI7748615.1"/>
    </source>
</evidence>
<dbReference type="PANTHER" id="PTHR23063">
    <property type="entry name" value="PHOSPHOLIPID ACYLTRANSFERASE"/>
    <property type="match status" value="1"/>
</dbReference>
<protein>
    <recommendedName>
        <fullName evidence="8">EF-hand domain-containing protein</fullName>
    </recommendedName>
</protein>
<dbReference type="EMBL" id="JAMZMK010006496">
    <property type="protein sequence ID" value="KAI7748615.1"/>
    <property type="molecule type" value="Genomic_DNA"/>
</dbReference>
<dbReference type="Pfam" id="PF13499">
    <property type="entry name" value="EF-hand_7"/>
    <property type="match status" value="1"/>
</dbReference>
<dbReference type="CDD" id="cd00051">
    <property type="entry name" value="EFh"/>
    <property type="match status" value="2"/>
</dbReference>
<feature type="domain" description="EF-hand" evidence="8">
    <location>
        <begin position="231"/>
        <end position="266"/>
    </location>
</feature>
<evidence type="ECO:0000256" key="6">
    <source>
        <dbReference type="ARBA" id="ARBA00023136"/>
    </source>
</evidence>
<dbReference type="Proteomes" id="UP001206925">
    <property type="component" value="Unassembled WGS sequence"/>
</dbReference>
<name>A0AAD5GMT0_AMBAR</name>
<dbReference type="Pfam" id="PF00036">
    <property type="entry name" value="EF-hand_1"/>
    <property type="match status" value="1"/>
</dbReference>
<keyword evidence="2" id="KW-0812">Transmembrane</keyword>
<dbReference type="AlphaFoldDB" id="A0AAD5GMT0"/>
<evidence type="ECO:0000256" key="2">
    <source>
        <dbReference type="ARBA" id="ARBA00022692"/>
    </source>
</evidence>
<reference evidence="9" key="1">
    <citation type="submission" date="2022-06" db="EMBL/GenBank/DDBJ databases">
        <title>Uncovering the hologenomic basis of an extraordinary plant invasion.</title>
        <authorList>
            <person name="Bieker V.C."/>
            <person name="Martin M.D."/>
            <person name="Gilbert T."/>
            <person name="Hodgins K."/>
            <person name="Battlay P."/>
            <person name="Petersen B."/>
            <person name="Wilson J."/>
        </authorList>
    </citation>
    <scope>NUCLEOTIDE SEQUENCE</scope>
    <source>
        <strain evidence="9">AA19_3_7</strain>
        <tissue evidence="9">Leaf</tissue>
    </source>
</reference>
<dbReference type="PROSITE" id="PS00018">
    <property type="entry name" value="EF_HAND_1"/>
    <property type="match status" value="3"/>
</dbReference>
<accession>A0AAD5GMT0</accession>
<organism evidence="9 10">
    <name type="scientific">Ambrosia artemisiifolia</name>
    <name type="common">Common ragweed</name>
    <dbReference type="NCBI Taxonomy" id="4212"/>
    <lineage>
        <taxon>Eukaryota</taxon>
        <taxon>Viridiplantae</taxon>
        <taxon>Streptophyta</taxon>
        <taxon>Embryophyta</taxon>
        <taxon>Tracheophyta</taxon>
        <taxon>Spermatophyta</taxon>
        <taxon>Magnoliopsida</taxon>
        <taxon>eudicotyledons</taxon>
        <taxon>Gunneridae</taxon>
        <taxon>Pentapetalae</taxon>
        <taxon>asterids</taxon>
        <taxon>campanulids</taxon>
        <taxon>Asterales</taxon>
        <taxon>Asteraceae</taxon>
        <taxon>Asteroideae</taxon>
        <taxon>Heliantheae alliance</taxon>
        <taxon>Heliantheae</taxon>
        <taxon>Ambrosia</taxon>
    </lineage>
</organism>
<keyword evidence="7" id="KW-0012">Acyltransferase</keyword>
<dbReference type="GO" id="GO:0071618">
    <property type="term" value="F:lysophosphatidylethanolamine acyltransferase activity"/>
    <property type="evidence" value="ECO:0007669"/>
    <property type="project" value="TreeGrafter"/>
</dbReference>
<dbReference type="InterPro" id="IPR018247">
    <property type="entry name" value="EF_Hand_1_Ca_BS"/>
</dbReference>
<evidence type="ECO:0000256" key="4">
    <source>
        <dbReference type="ARBA" id="ARBA00022989"/>
    </source>
</evidence>